<name>A0A6V8LH93_9ACTN</name>
<reference evidence="2 3" key="1">
    <citation type="submission" date="2020-03" db="EMBL/GenBank/DDBJ databases">
        <title>Whole genome shotgun sequence of Phytohabitans rumicis NBRC 108638.</title>
        <authorList>
            <person name="Komaki H."/>
            <person name="Tamura T."/>
        </authorList>
    </citation>
    <scope>NUCLEOTIDE SEQUENCE [LARGE SCALE GENOMIC DNA]</scope>
    <source>
        <strain evidence="2 3">NBRC 108638</strain>
    </source>
</reference>
<gene>
    <name evidence="2" type="ORF">Prum_079200</name>
</gene>
<proteinExistence type="predicted"/>
<evidence type="ECO:0000313" key="3">
    <source>
        <dbReference type="Proteomes" id="UP000482960"/>
    </source>
</evidence>
<sequence length="79" mass="8271">MTETTRAEALFASDLQPSDRPTPAQVARAIRASLLSRGGARGCAAVLAAEYGEHPEAAAIRMRWALELLTPDAVPALAA</sequence>
<organism evidence="2 3">
    <name type="scientific">Phytohabitans rumicis</name>
    <dbReference type="NCBI Taxonomy" id="1076125"/>
    <lineage>
        <taxon>Bacteria</taxon>
        <taxon>Bacillati</taxon>
        <taxon>Actinomycetota</taxon>
        <taxon>Actinomycetes</taxon>
        <taxon>Micromonosporales</taxon>
        <taxon>Micromonosporaceae</taxon>
    </lineage>
</organism>
<dbReference type="EMBL" id="BLPG01000001">
    <property type="protein sequence ID" value="GFJ94278.1"/>
    <property type="molecule type" value="Genomic_DNA"/>
</dbReference>
<protein>
    <submittedName>
        <fullName evidence="2">Uncharacterized protein</fullName>
    </submittedName>
</protein>
<evidence type="ECO:0000256" key="1">
    <source>
        <dbReference type="SAM" id="MobiDB-lite"/>
    </source>
</evidence>
<evidence type="ECO:0000313" key="2">
    <source>
        <dbReference type="EMBL" id="GFJ94278.1"/>
    </source>
</evidence>
<accession>A0A6V8LH93</accession>
<feature type="region of interest" description="Disordered" evidence="1">
    <location>
        <begin position="1"/>
        <end position="23"/>
    </location>
</feature>
<reference evidence="2 3" key="2">
    <citation type="submission" date="2020-03" db="EMBL/GenBank/DDBJ databases">
        <authorList>
            <person name="Ichikawa N."/>
            <person name="Kimura A."/>
            <person name="Kitahashi Y."/>
            <person name="Uohara A."/>
        </authorList>
    </citation>
    <scope>NUCLEOTIDE SEQUENCE [LARGE SCALE GENOMIC DNA]</scope>
    <source>
        <strain evidence="2 3">NBRC 108638</strain>
    </source>
</reference>
<dbReference type="RefSeq" id="WP_173081290.1">
    <property type="nucleotide sequence ID" value="NZ_BAABJB010000018.1"/>
</dbReference>
<dbReference type="Proteomes" id="UP000482960">
    <property type="component" value="Unassembled WGS sequence"/>
</dbReference>
<keyword evidence="3" id="KW-1185">Reference proteome</keyword>
<comment type="caution">
    <text evidence="2">The sequence shown here is derived from an EMBL/GenBank/DDBJ whole genome shotgun (WGS) entry which is preliminary data.</text>
</comment>
<dbReference type="AlphaFoldDB" id="A0A6V8LH93"/>